<name>A0A1B6KK61_9HEMI</name>
<protein>
    <submittedName>
        <fullName evidence="1">Uncharacterized protein</fullName>
    </submittedName>
</protein>
<organism evidence="1">
    <name type="scientific">Graphocephala atropunctata</name>
    <dbReference type="NCBI Taxonomy" id="36148"/>
    <lineage>
        <taxon>Eukaryota</taxon>
        <taxon>Metazoa</taxon>
        <taxon>Ecdysozoa</taxon>
        <taxon>Arthropoda</taxon>
        <taxon>Hexapoda</taxon>
        <taxon>Insecta</taxon>
        <taxon>Pterygota</taxon>
        <taxon>Neoptera</taxon>
        <taxon>Paraneoptera</taxon>
        <taxon>Hemiptera</taxon>
        <taxon>Auchenorrhyncha</taxon>
        <taxon>Membracoidea</taxon>
        <taxon>Cicadellidae</taxon>
        <taxon>Cicadellinae</taxon>
        <taxon>Cicadellini</taxon>
        <taxon>Graphocephala</taxon>
    </lineage>
</organism>
<dbReference type="EMBL" id="GEBQ01028162">
    <property type="protein sequence ID" value="JAT11815.1"/>
    <property type="molecule type" value="Transcribed_RNA"/>
</dbReference>
<dbReference type="AlphaFoldDB" id="A0A1B6KK61"/>
<accession>A0A1B6KK61</accession>
<proteinExistence type="predicted"/>
<reference evidence="1" key="1">
    <citation type="submission" date="2015-11" db="EMBL/GenBank/DDBJ databases">
        <title>De novo transcriptome assembly of four potential Pierce s Disease insect vectors from Arizona vineyards.</title>
        <authorList>
            <person name="Tassone E.E."/>
        </authorList>
    </citation>
    <scope>NUCLEOTIDE SEQUENCE</scope>
</reference>
<sequence length="140" mass="15632">MLENKHVQDMVGQLHKLVSSLSHFHEETLSVFPASMFPIEMDLSRSAFHYKSAAPVVQYEEDDEEILPAEEALEEPCLNDTNLLDGVEQLKLDLSQPPLEQSLGSDFELFKDLQINSAADQLIPGLDLSPTPTDDLIGMH</sequence>
<gene>
    <name evidence="1" type="ORF">g.30785</name>
</gene>
<evidence type="ECO:0000313" key="1">
    <source>
        <dbReference type="EMBL" id="JAT11815.1"/>
    </source>
</evidence>